<evidence type="ECO:0000256" key="6">
    <source>
        <dbReference type="PROSITE-ProRule" id="PRU10007"/>
    </source>
</evidence>
<dbReference type="InterPro" id="IPR016162">
    <property type="entry name" value="Ald_DH_N"/>
</dbReference>
<evidence type="ECO:0000259" key="8">
    <source>
        <dbReference type="Pfam" id="PF00171"/>
    </source>
</evidence>
<dbReference type="InterPro" id="IPR016161">
    <property type="entry name" value="Ald_DH/histidinol_DH"/>
</dbReference>
<dbReference type="GO" id="GO:0004029">
    <property type="term" value="F:aldehyde dehydrogenase (NAD+) activity"/>
    <property type="evidence" value="ECO:0007669"/>
    <property type="project" value="TreeGrafter"/>
</dbReference>
<dbReference type="PIRSF" id="PIRSF036492">
    <property type="entry name" value="ALDH"/>
    <property type="match status" value="1"/>
</dbReference>
<dbReference type="EMBL" id="JAEEGA010000002">
    <property type="protein sequence ID" value="MBP1039964.1"/>
    <property type="molecule type" value="Genomic_DNA"/>
</dbReference>
<evidence type="ECO:0000256" key="1">
    <source>
        <dbReference type="ARBA" id="ARBA00009986"/>
    </source>
</evidence>
<dbReference type="FunFam" id="3.40.309.10:FF:000003">
    <property type="entry name" value="Aldehyde dehydrogenase"/>
    <property type="match status" value="1"/>
</dbReference>
<evidence type="ECO:0000256" key="3">
    <source>
        <dbReference type="ARBA" id="ARBA00023027"/>
    </source>
</evidence>
<gene>
    <name evidence="9" type="ORF">I6N95_02955</name>
</gene>
<dbReference type="InterPro" id="IPR012394">
    <property type="entry name" value="Aldehyde_DH_NAD(P)"/>
</dbReference>
<comment type="caution">
    <text evidence="9">The sequence shown here is derived from an EMBL/GenBank/DDBJ whole genome shotgun (WGS) entry which is preliminary data.</text>
</comment>
<dbReference type="InterPro" id="IPR016160">
    <property type="entry name" value="Ald_DH_CS_CYS"/>
</dbReference>
<feature type="active site" evidence="5">
    <location>
        <position position="261"/>
    </location>
</feature>
<dbReference type="GO" id="GO:0005737">
    <property type="term" value="C:cytoplasm"/>
    <property type="evidence" value="ECO:0007669"/>
    <property type="project" value="TreeGrafter"/>
</dbReference>
<dbReference type="FunFam" id="3.40.605.10:FF:000004">
    <property type="entry name" value="Aldehyde dehydrogenase"/>
    <property type="match status" value="1"/>
</dbReference>
<proteinExistence type="inferred from homology"/>
<dbReference type="RefSeq" id="WP_209524865.1">
    <property type="nucleotide sequence ID" value="NZ_JAEEGA010000002.1"/>
</dbReference>
<feature type="domain" description="Aldehyde dehydrogenase" evidence="8">
    <location>
        <begin position="10"/>
        <end position="448"/>
    </location>
</feature>
<organism evidence="9 10">
    <name type="scientific">Vagococcus allomyrinae</name>
    <dbReference type="NCBI Taxonomy" id="2794353"/>
    <lineage>
        <taxon>Bacteria</taxon>
        <taxon>Bacillati</taxon>
        <taxon>Bacillota</taxon>
        <taxon>Bacilli</taxon>
        <taxon>Lactobacillales</taxon>
        <taxon>Enterococcaceae</taxon>
        <taxon>Vagococcus</taxon>
    </lineage>
</organism>
<dbReference type="Gene3D" id="3.40.309.10">
    <property type="entry name" value="Aldehyde Dehydrogenase, Chain A, domain 2"/>
    <property type="match status" value="1"/>
</dbReference>
<dbReference type="InterPro" id="IPR016163">
    <property type="entry name" value="Ald_DH_C"/>
</dbReference>
<evidence type="ECO:0000313" key="10">
    <source>
        <dbReference type="Proteomes" id="UP000674938"/>
    </source>
</evidence>
<name>A0A940P1Y4_9ENTE</name>
<dbReference type="InterPro" id="IPR029510">
    <property type="entry name" value="Ald_DH_CS_GLU"/>
</dbReference>
<evidence type="ECO:0000256" key="5">
    <source>
        <dbReference type="PIRSR" id="PIRSR036492-1"/>
    </source>
</evidence>
<dbReference type="AlphaFoldDB" id="A0A940P1Y4"/>
<dbReference type="Gene3D" id="3.40.605.10">
    <property type="entry name" value="Aldehyde Dehydrogenase, Chain A, domain 1"/>
    <property type="match status" value="1"/>
</dbReference>
<evidence type="ECO:0000256" key="2">
    <source>
        <dbReference type="ARBA" id="ARBA00023002"/>
    </source>
</evidence>
<dbReference type="SUPFAM" id="SSF53720">
    <property type="entry name" value="ALDH-like"/>
    <property type="match status" value="1"/>
</dbReference>
<dbReference type="PANTHER" id="PTHR43570:SF16">
    <property type="entry name" value="ALDEHYDE DEHYDROGENASE TYPE III, ISOFORM Q"/>
    <property type="match status" value="1"/>
</dbReference>
<reference evidence="9" key="1">
    <citation type="submission" date="2020-12" db="EMBL/GenBank/DDBJ databases">
        <title>Vagococcus allomyrinae sp. nov. and Enterococcus lavae sp. nov., isolated from the larvae of Allomyrina dichotoma.</title>
        <authorList>
            <person name="Lee S.D."/>
        </authorList>
    </citation>
    <scope>NUCLEOTIDE SEQUENCE</scope>
    <source>
        <strain evidence="9">BWB3-3</strain>
    </source>
</reference>
<dbReference type="GO" id="GO:0006081">
    <property type="term" value="P:aldehyde metabolic process"/>
    <property type="evidence" value="ECO:0007669"/>
    <property type="project" value="InterPro"/>
</dbReference>
<dbReference type="PROSITE" id="PS00070">
    <property type="entry name" value="ALDEHYDE_DEHYDR_CYS"/>
    <property type="match status" value="1"/>
</dbReference>
<feature type="active site" evidence="5 6">
    <location>
        <position position="227"/>
    </location>
</feature>
<protein>
    <recommendedName>
        <fullName evidence="4">Aldehyde dehydrogenase</fullName>
    </recommendedName>
</protein>
<comment type="similarity">
    <text evidence="1 4 7">Belongs to the aldehyde dehydrogenase family.</text>
</comment>
<dbReference type="InterPro" id="IPR015590">
    <property type="entry name" value="Aldehyde_DH_dom"/>
</dbReference>
<dbReference type="Proteomes" id="UP000674938">
    <property type="component" value="Unassembled WGS sequence"/>
</dbReference>
<keyword evidence="2 4" id="KW-0560">Oxidoreductase</keyword>
<keyword evidence="3" id="KW-0520">NAD</keyword>
<evidence type="ECO:0000256" key="7">
    <source>
        <dbReference type="RuleBase" id="RU003345"/>
    </source>
</evidence>
<keyword evidence="10" id="KW-1185">Reference proteome</keyword>
<sequence length="477" mass="54153">MYGILMRQQTERISLMKESEIKEIIQAQRLFYRSQQTKPLGFRLSQLKQLETLLRDHEEVLCEALEKDLGKHSSESYMTEIGLLYHNLRAAQRSLKRWSRPKKVATPLFLMPARSYITSSPYGCTLILSAYNYPLLLSLDPLIGAIAGGNVALVGLSEYTPHVNQVLFEASPKYFSRDYLHFFESNKEHNTRMLQERFDKLFFTGSTTVGQIVLEAASQYLTPVTLELGGKSPALVTAQADLNLAAERIIWGKLLNMGQTCIAPDYCLVDESIRDEFISLLIAKIVSLYGENSQASADYGRIVNQRHLGRLQAILEKDADQIIFGGTVDQKDLFIEPTLIQGTLTSDLGAMKEEIFGPLLPVLSYHHLEDALGYIEEQEAPLAFYPFSKSKPEIQQIIDRLQFGGATINDTILHLSNSRLPFGGVGHSGMGHYHGRYSFEAFTHQRSVLERTNYFPLKLMYAPYTHVKDKWIRRFLK</sequence>
<evidence type="ECO:0000313" key="9">
    <source>
        <dbReference type="EMBL" id="MBP1039964.1"/>
    </source>
</evidence>
<dbReference type="PANTHER" id="PTHR43570">
    <property type="entry name" value="ALDEHYDE DEHYDROGENASE"/>
    <property type="match status" value="1"/>
</dbReference>
<dbReference type="PROSITE" id="PS00687">
    <property type="entry name" value="ALDEHYDE_DEHYDR_GLU"/>
    <property type="match status" value="1"/>
</dbReference>
<evidence type="ECO:0000256" key="4">
    <source>
        <dbReference type="PIRNR" id="PIRNR036492"/>
    </source>
</evidence>
<accession>A0A940P1Y4</accession>
<dbReference type="Pfam" id="PF00171">
    <property type="entry name" value="Aldedh"/>
    <property type="match status" value="1"/>
</dbReference>